<dbReference type="InterPro" id="IPR003594">
    <property type="entry name" value="HATPase_dom"/>
</dbReference>
<gene>
    <name evidence="5" type="ORF">P0Y53_15645</name>
</gene>
<keyword evidence="3" id="KW-0597">Phosphoprotein</keyword>
<sequence length="1005" mass="114570">MDTLQYALRHYTDENGLPQNSIKGLVLNKSGFLWMATENGVVRFDGRQFRTYDKTNLGLSSSRIVWLQPDIAHGGYFAETDKGELISINRSEASLLPPGFLPPETAININKTYRGNYPEFITLGLPNIFSRVLRFDSYKIPAGPDTYFSLRRDTVAWFTNNQEMVRTILPNASPYDFFLVKGQLYHLSNYVLRHFRDGAMLPESLSGDILLHPNYRKQPLSLYWDYAGGQAFVYLDRKLYLLEPTASGGLHTRLLLADFDLETNRIICIVYDERSQRLFLGSHTRGLFVLTRKQFITLRSTQSDADEVYYAQAPYGDNQVLTPTGDVLGVRSSGLSIPAIRNRVQDDRYSLLADQQGMIWVKQRQQLYRFDGTGHQLLRQYTLPADISQLYEGSPGEILIGTQRQSLYRLNYSDERARPEAIVGGLTGISYLAGHTKDSLWIGTSRGLYRWREKGRLDTIFPLEGKHIRSIHPISPDEIWISTYGDGFFLYRAGRLIGFPQDEDGYLGYTHCMVLDQQGYFWITTNKGLFQVSRQDLLAFAGGYPRNPYYHYYDKQAGFNSNEFNGGCQPCGLLLKNGYLSLPSMNGLVWGRPEQLKAELPVNELFLDKVEVDGRVLAGSDSFFLDDQFDFLKLYVTTPYFGNDYNIHLDFALVRKQDTPNWNPIGPDRTITLTGLSSGSYRLLVRKVNGFGPGNHMVKSFSFIVPPAYYESWWFRLGCLLMVVAIIWGYTRLRLTYVQRKNKLLEVKIDERTQTLLNTLTDLQLSEEILRRQTHIQDRLITAITHDIKSPLKYMSMAARRMAEQADLQMNTGEVQKNARMLYEAAYRMYHLTDNLLQYIKLNSRDTHINFETVDVCELVEDKVEIFRDIAAEQGAMLYNDIMPGLLLHSNNRLLGVVIHNLIDNAVKVTYNGQVAVSAIIQEEKVSIRVEDSGVGMNRELVAWCNLDPLEMDHEAGDQFPGSTGFGLIIVKELAALMNGRLRVTSDGSGSLVELQFDKEMLVSV</sequence>
<reference evidence="5" key="1">
    <citation type="submission" date="2023-03" db="EMBL/GenBank/DDBJ databases">
        <title>Andean soil-derived lignocellulolytic bacterial consortium as a source of novel taxa and putative plastic-active enzymes.</title>
        <authorList>
            <person name="Diaz-Garcia L."/>
            <person name="Chuvochina M."/>
            <person name="Feuerriegel G."/>
            <person name="Bunk B."/>
            <person name="Sproer C."/>
            <person name="Streit W.R."/>
            <person name="Rodriguez L.M."/>
            <person name="Overmann J."/>
            <person name="Jimenez D.J."/>
        </authorList>
    </citation>
    <scope>NUCLEOTIDE SEQUENCE</scope>
    <source>
        <strain evidence="5">MAG 7</strain>
    </source>
</reference>
<comment type="catalytic activity">
    <reaction evidence="1">
        <text>ATP + protein L-histidine = ADP + protein N-phospho-L-histidine.</text>
        <dbReference type="EC" id="2.7.13.3"/>
    </reaction>
</comment>
<dbReference type="InterPro" id="IPR015943">
    <property type="entry name" value="WD40/YVTN_repeat-like_dom_sf"/>
</dbReference>
<dbReference type="PANTHER" id="PTHR43547:SF2">
    <property type="entry name" value="HYBRID SIGNAL TRANSDUCTION HISTIDINE KINASE C"/>
    <property type="match status" value="1"/>
</dbReference>
<evidence type="ECO:0000256" key="2">
    <source>
        <dbReference type="ARBA" id="ARBA00012438"/>
    </source>
</evidence>
<evidence type="ECO:0000256" key="1">
    <source>
        <dbReference type="ARBA" id="ARBA00000085"/>
    </source>
</evidence>
<protein>
    <recommendedName>
        <fullName evidence="2">histidine kinase</fullName>
        <ecNumber evidence="2">2.7.13.3</ecNumber>
    </recommendedName>
</protein>
<proteinExistence type="predicted"/>
<dbReference type="Gene3D" id="3.30.565.10">
    <property type="entry name" value="Histidine kinase-like ATPase, C-terminal domain"/>
    <property type="match status" value="1"/>
</dbReference>
<dbReference type="Pfam" id="PF02518">
    <property type="entry name" value="HATPase_c"/>
    <property type="match status" value="1"/>
</dbReference>
<dbReference type="SUPFAM" id="SSF47384">
    <property type="entry name" value="Homodimeric domain of signal transducing histidine kinase"/>
    <property type="match status" value="1"/>
</dbReference>
<dbReference type="Gene3D" id="2.130.10.10">
    <property type="entry name" value="YVTN repeat-like/Quinoprotein amine dehydrogenase"/>
    <property type="match status" value="3"/>
</dbReference>
<dbReference type="SMART" id="SM00387">
    <property type="entry name" value="HATPase_c"/>
    <property type="match status" value="1"/>
</dbReference>
<keyword evidence="5" id="KW-0547">Nucleotide-binding</keyword>
<dbReference type="InterPro" id="IPR005467">
    <property type="entry name" value="His_kinase_dom"/>
</dbReference>
<dbReference type="GO" id="GO:0005524">
    <property type="term" value="F:ATP binding"/>
    <property type="evidence" value="ECO:0007669"/>
    <property type="project" value="UniProtKB-KW"/>
</dbReference>
<dbReference type="AlphaFoldDB" id="A0AAJ6BF59"/>
<evidence type="ECO:0000313" key="6">
    <source>
        <dbReference type="Proteomes" id="UP001220610"/>
    </source>
</evidence>
<dbReference type="InterPro" id="IPR004358">
    <property type="entry name" value="Sig_transdc_His_kin-like_C"/>
</dbReference>
<name>A0AAJ6BF59_9BACT</name>
<dbReference type="Proteomes" id="UP001220610">
    <property type="component" value="Chromosome"/>
</dbReference>
<dbReference type="SUPFAM" id="SSF63829">
    <property type="entry name" value="Calcium-dependent phosphotriesterase"/>
    <property type="match status" value="1"/>
</dbReference>
<dbReference type="InterPro" id="IPR013783">
    <property type="entry name" value="Ig-like_fold"/>
</dbReference>
<dbReference type="EC" id="2.7.13.3" evidence="2"/>
<feature type="domain" description="Histidine kinase" evidence="4">
    <location>
        <begin position="783"/>
        <end position="1001"/>
    </location>
</feature>
<dbReference type="Gene3D" id="2.60.40.10">
    <property type="entry name" value="Immunoglobulins"/>
    <property type="match status" value="1"/>
</dbReference>
<dbReference type="SUPFAM" id="SSF55874">
    <property type="entry name" value="ATPase domain of HSP90 chaperone/DNA topoisomerase II/histidine kinase"/>
    <property type="match status" value="1"/>
</dbReference>
<dbReference type="CDD" id="cd00082">
    <property type="entry name" value="HisKA"/>
    <property type="match status" value="1"/>
</dbReference>
<keyword evidence="5" id="KW-0067">ATP-binding</keyword>
<dbReference type="EMBL" id="CP119311">
    <property type="protein sequence ID" value="WEK33922.1"/>
    <property type="molecule type" value="Genomic_DNA"/>
</dbReference>
<evidence type="ECO:0000313" key="5">
    <source>
        <dbReference type="EMBL" id="WEK33922.1"/>
    </source>
</evidence>
<dbReference type="PRINTS" id="PR00344">
    <property type="entry name" value="BCTRLSENSOR"/>
</dbReference>
<dbReference type="InterPro" id="IPR003661">
    <property type="entry name" value="HisK_dim/P_dom"/>
</dbReference>
<accession>A0AAJ6BF59</accession>
<dbReference type="CDD" id="cd00075">
    <property type="entry name" value="HATPase"/>
    <property type="match status" value="1"/>
</dbReference>
<dbReference type="PROSITE" id="PS50109">
    <property type="entry name" value="HIS_KIN"/>
    <property type="match status" value="1"/>
</dbReference>
<evidence type="ECO:0000256" key="3">
    <source>
        <dbReference type="ARBA" id="ARBA00022553"/>
    </source>
</evidence>
<dbReference type="GO" id="GO:0000155">
    <property type="term" value="F:phosphorelay sensor kinase activity"/>
    <property type="evidence" value="ECO:0007669"/>
    <property type="project" value="InterPro"/>
</dbReference>
<dbReference type="InterPro" id="IPR036890">
    <property type="entry name" value="HATPase_C_sf"/>
</dbReference>
<dbReference type="InterPro" id="IPR036097">
    <property type="entry name" value="HisK_dim/P_sf"/>
</dbReference>
<evidence type="ECO:0000259" key="4">
    <source>
        <dbReference type="PROSITE" id="PS50109"/>
    </source>
</evidence>
<dbReference type="Gene3D" id="1.10.287.130">
    <property type="match status" value="1"/>
</dbReference>
<organism evidence="5 6">
    <name type="scientific">Candidatus Pseudobacter hemicellulosilyticus</name>
    <dbReference type="NCBI Taxonomy" id="3121375"/>
    <lineage>
        <taxon>Bacteria</taxon>
        <taxon>Pseudomonadati</taxon>
        <taxon>Bacteroidota</taxon>
        <taxon>Chitinophagia</taxon>
        <taxon>Chitinophagales</taxon>
        <taxon>Chitinophagaceae</taxon>
        <taxon>Pseudobacter</taxon>
    </lineage>
</organism>
<dbReference type="PANTHER" id="PTHR43547">
    <property type="entry name" value="TWO-COMPONENT HISTIDINE KINASE"/>
    <property type="match status" value="1"/>
</dbReference>
<dbReference type="SMART" id="SM00388">
    <property type="entry name" value="HisKA"/>
    <property type="match status" value="1"/>
</dbReference>